<evidence type="ECO:0000256" key="6">
    <source>
        <dbReference type="SAM" id="MobiDB-lite"/>
    </source>
</evidence>
<dbReference type="InterPro" id="IPR027417">
    <property type="entry name" value="P-loop_NTPase"/>
</dbReference>
<dbReference type="InterPro" id="IPR006073">
    <property type="entry name" value="GTP-bd"/>
</dbReference>
<gene>
    <name evidence="8" type="primary">gtpbp6</name>
    <name evidence="8" type="ORF">FJT64_005336</name>
</gene>
<name>A0A6A4W0T2_AMPAM</name>
<dbReference type="PROSITE" id="PS51705">
    <property type="entry name" value="G_HFLX"/>
    <property type="match status" value="1"/>
</dbReference>
<feature type="compositionally biased region" description="Acidic residues" evidence="6">
    <location>
        <begin position="56"/>
        <end position="68"/>
    </location>
</feature>
<feature type="coiled-coil region" evidence="5">
    <location>
        <begin position="228"/>
        <end position="255"/>
    </location>
</feature>
<dbReference type="InterPro" id="IPR030394">
    <property type="entry name" value="G_HFLX_dom"/>
</dbReference>
<evidence type="ECO:0000313" key="9">
    <source>
        <dbReference type="Proteomes" id="UP000440578"/>
    </source>
</evidence>
<evidence type="ECO:0000256" key="5">
    <source>
        <dbReference type="SAM" id="Coils"/>
    </source>
</evidence>
<dbReference type="InterPro" id="IPR016496">
    <property type="entry name" value="GTPase_HflX"/>
</dbReference>
<sequence>MWCSVIIRLYQSAHHARCLLSHGVAQTQQRAASRHLPAALQLSPPLCRGLCSESPPPEDDWDPLEELGPEPGGGPGDSAHRLLLLHPQTKRGSERQPAERADLLLAEAAALVRSLPGWRVLDTLRQPVLNARSKTVLGSGQLRALQERLRRLPAATGVLVNVQQLSGLQQAELETALRLPVIDRYGLVLRIFRQHASSRAARLQVALAQLPYQRSRLRASGQHNAARRHQLDLLEQRLQRELRRLEGRRELLRAGRSRSQVPTVGVVGYTNAGKTSLIGALTDGDTSRGRDRLFATLDVTAHRAASSRLRHVLVDTVGFMAQLPASLLEAFRATLRELAAADLLVHVVDLSQPDRVAQAEHVVDTLRHLGLPPALLETAVTVGNKADLTPDRPEGMLCVSATGGEGLPELSARLEEALAAATGRRTMVVRAPTGGATYAWVLRHCDLVTQEVDETDPQLSRITVLTSPGQLAQLRRQFPGVSVSDA</sequence>
<feature type="domain" description="Hflx-type G" evidence="7">
    <location>
        <begin position="262"/>
        <end position="422"/>
    </location>
</feature>
<dbReference type="InterPro" id="IPR042108">
    <property type="entry name" value="GTPase_HflX_N_sf"/>
</dbReference>
<evidence type="ECO:0000256" key="3">
    <source>
        <dbReference type="ARBA" id="ARBA00022842"/>
    </source>
</evidence>
<keyword evidence="3" id="KW-0460">Magnesium</keyword>
<dbReference type="NCBIfam" id="TIGR03156">
    <property type="entry name" value="GTP_HflX"/>
    <property type="match status" value="1"/>
</dbReference>
<keyword evidence="2" id="KW-0547">Nucleotide-binding</keyword>
<evidence type="ECO:0000256" key="4">
    <source>
        <dbReference type="ARBA" id="ARBA00023134"/>
    </source>
</evidence>
<accession>A0A6A4W0T2</accession>
<protein>
    <submittedName>
        <fullName evidence="8">Putative GTP-binding protein 6</fullName>
    </submittedName>
</protein>
<evidence type="ECO:0000256" key="2">
    <source>
        <dbReference type="ARBA" id="ARBA00022741"/>
    </source>
</evidence>
<dbReference type="InterPro" id="IPR025121">
    <property type="entry name" value="GTPase_HflX_N"/>
</dbReference>
<keyword evidence="9" id="KW-1185">Reference proteome</keyword>
<keyword evidence="1" id="KW-0479">Metal-binding</keyword>
<evidence type="ECO:0000313" key="8">
    <source>
        <dbReference type="EMBL" id="KAF0297260.1"/>
    </source>
</evidence>
<dbReference type="EMBL" id="VIIS01001503">
    <property type="protein sequence ID" value="KAF0297260.1"/>
    <property type="molecule type" value="Genomic_DNA"/>
</dbReference>
<reference evidence="8 9" key="1">
    <citation type="submission" date="2019-07" db="EMBL/GenBank/DDBJ databases">
        <title>Draft genome assembly of a fouling barnacle, Amphibalanus amphitrite (Darwin, 1854): The first reference genome for Thecostraca.</title>
        <authorList>
            <person name="Kim W."/>
        </authorList>
    </citation>
    <scope>NUCLEOTIDE SEQUENCE [LARGE SCALE GENOMIC DNA]</scope>
    <source>
        <strain evidence="8">SNU_AA5</strain>
        <tissue evidence="8">Soma without cirri and trophi</tissue>
    </source>
</reference>
<dbReference type="PANTHER" id="PTHR10229">
    <property type="entry name" value="GTP-BINDING PROTEIN HFLX"/>
    <property type="match status" value="1"/>
</dbReference>
<dbReference type="Gene3D" id="3.40.50.300">
    <property type="entry name" value="P-loop containing nucleotide triphosphate hydrolases"/>
    <property type="match status" value="1"/>
</dbReference>
<dbReference type="Pfam" id="PF01926">
    <property type="entry name" value="MMR_HSR1"/>
    <property type="match status" value="1"/>
</dbReference>
<dbReference type="OrthoDB" id="10268034at2759"/>
<proteinExistence type="predicted"/>
<dbReference type="GO" id="GO:0005737">
    <property type="term" value="C:cytoplasm"/>
    <property type="evidence" value="ECO:0007669"/>
    <property type="project" value="TreeGrafter"/>
</dbReference>
<dbReference type="PRINTS" id="PR00326">
    <property type="entry name" value="GTP1OBG"/>
</dbReference>
<dbReference type="AlphaFoldDB" id="A0A6A4W0T2"/>
<evidence type="ECO:0000259" key="7">
    <source>
        <dbReference type="PROSITE" id="PS51705"/>
    </source>
</evidence>
<keyword evidence="4" id="KW-0342">GTP-binding</keyword>
<keyword evidence="5" id="KW-0175">Coiled coil</keyword>
<dbReference type="GO" id="GO:0046872">
    <property type="term" value="F:metal ion binding"/>
    <property type="evidence" value="ECO:0007669"/>
    <property type="project" value="UniProtKB-KW"/>
</dbReference>
<dbReference type="Gene3D" id="3.40.50.11060">
    <property type="entry name" value="GTPase HflX, N-terminal domain"/>
    <property type="match status" value="1"/>
</dbReference>
<organism evidence="8 9">
    <name type="scientific">Amphibalanus amphitrite</name>
    <name type="common">Striped barnacle</name>
    <name type="synonym">Balanus amphitrite</name>
    <dbReference type="NCBI Taxonomy" id="1232801"/>
    <lineage>
        <taxon>Eukaryota</taxon>
        <taxon>Metazoa</taxon>
        <taxon>Ecdysozoa</taxon>
        <taxon>Arthropoda</taxon>
        <taxon>Crustacea</taxon>
        <taxon>Multicrustacea</taxon>
        <taxon>Cirripedia</taxon>
        <taxon>Thoracica</taxon>
        <taxon>Thoracicalcarea</taxon>
        <taxon>Balanomorpha</taxon>
        <taxon>Balanoidea</taxon>
        <taxon>Balanidae</taxon>
        <taxon>Amphibalaninae</taxon>
        <taxon>Amphibalanus</taxon>
    </lineage>
</organism>
<dbReference type="GO" id="GO:0043022">
    <property type="term" value="F:ribosome binding"/>
    <property type="evidence" value="ECO:0007669"/>
    <property type="project" value="TreeGrafter"/>
</dbReference>
<evidence type="ECO:0000256" key="1">
    <source>
        <dbReference type="ARBA" id="ARBA00022723"/>
    </source>
</evidence>
<comment type="caution">
    <text evidence="8">The sequence shown here is derived from an EMBL/GenBank/DDBJ whole genome shotgun (WGS) entry which is preliminary data.</text>
</comment>
<dbReference type="GO" id="GO:0005525">
    <property type="term" value="F:GTP binding"/>
    <property type="evidence" value="ECO:0007669"/>
    <property type="project" value="UniProtKB-KW"/>
</dbReference>
<dbReference type="Proteomes" id="UP000440578">
    <property type="component" value="Unassembled WGS sequence"/>
</dbReference>
<feature type="region of interest" description="Disordered" evidence="6">
    <location>
        <begin position="49"/>
        <end position="80"/>
    </location>
</feature>
<dbReference type="Pfam" id="PF13167">
    <property type="entry name" value="GTP-bdg_N"/>
    <property type="match status" value="1"/>
</dbReference>
<dbReference type="SUPFAM" id="SSF52540">
    <property type="entry name" value="P-loop containing nucleoside triphosphate hydrolases"/>
    <property type="match status" value="1"/>
</dbReference>
<dbReference type="PANTHER" id="PTHR10229:SF0">
    <property type="entry name" value="GTP-BINDING PROTEIN 6-RELATED"/>
    <property type="match status" value="1"/>
</dbReference>